<organism evidence="2 3">
    <name type="scientific">Sphingobacterium phlebotomi</name>
    <dbReference type="NCBI Taxonomy" id="2605433"/>
    <lineage>
        <taxon>Bacteria</taxon>
        <taxon>Pseudomonadati</taxon>
        <taxon>Bacteroidota</taxon>
        <taxon>Sphingobacteriia</taxon>
        <taxon>Sphingobacteriales</taxon>
        <taxon>Sphingobacteriaceae</taxon>
        <taxon>Sphingobacterium</taxon>
    </lineage>
</organism>
<comment type="caution">
    <text evidence="2">The sequence shown here is derived from an EMBL/GenBank/DDBJ whole genome shotgun (WGS) entry which is preliminary data.</text>
</comment>
<dbReference type="PANTHER" id="PTHR10900">
    <property type="entry name" value="PERIOSTIN-RELATED"/>
    <property type="match status" value="1"/>
</dbReference>
<dbReference type="Pfam" id="PF02469">
    <property type="entry name" value="Fasciclin"/>
    <property type="match status" value="2"/>
</dbReference>
<gene>
    <name evidence="2" type="ORF">FXV77_04730</name>
</gene>
<dbReference type="InterPro" id="IPR050904">
    <property type="entry name" value="Adhesion/Biosynth-related"/>
</dbReference>
<dbReference type="PANTHER" id="PTHR10900:SF77">
    <property type="entry name" value="FI19380P1"/>
    <property type="match status" value="1"/>
</dbReference>
<dbReference type="PROSITE" id="PS50213">
    <property type="entry name" value="FAS1"/>
    <property type="match status" value="2"/>
</dbReference>
<dbReference type="Proteomes" id="UP000322362">
    <property type="component" value="Unassembled WGS sequence"/>
</dbReference>
<reference evidence="2 3" key="1">
    <citation type="submission" date="2019-08" db="EMBL/GenBank/DDBJ databases">
        <title>Phlebobacter frassis gen. nov. sp. nov., a new member of family Sphingobacteriaceae isolated from sand fly rearing media.</title>
        <authorList>
            <person name="Kakumanu M.L."/>
            <person name="Marayati B.F."/>
            <person name="Wada-Katsumata A."/>
            <person name="Wasserberg G."/>
            <person name="Schal C."/>
            <person name="Apperson C.S."/>
            <person name="Ponnusamy L."/>
        </authorList>
    </citation>
    <scope>NUCLEOTIDE SEQUENCE [LARGE SCALE GENOMIC DNA]</scope>
    <source>
        <strain evidence="2 3">SSI9</strain>
    </source>
</reference>
<dbReference type="SUPFAM" id="SSF82153">
    <property type="entry name" value="FAS1 domain"/>
    <property type="match status" value="3"/>
</dbReference>
<dbReference type="Gene3D" id="2.30.180.10">
    <property type="entry name" value="FAS1 domain"/>
    <property type="match status" value="2"/>
</dbReference>
<keyword evidence="3" id="KW-1185">Reference proteome</keyword>
<dbReference type="AlphaFoldDB" id="A0A5D4HBX3"/>
<evidence type="ECO:0000313" key="3">
    <source>
        <dbReference type="Proteomes" id="UP000322362"/>
    </source>
</evidence>
<dbReference type="PROSITE" id="PS51257">
    <property type="entry name" value="PROKAR_LIPOPROTEIN"/>
    <property type="match status" value="1"/>
</dbReference>
<dbReference type="EMBL" id="VTAV01000002">
    <property type="protein sequence ID" value="TYR37319.1"/>
    <property type="molecule type" value="Genomic_DNA"/>
</dbReference>
<dbReference type="RefSeq" id="WP_148918061.1">
    <property type="nucleotide sequence ID" value="NZ_VTAV01000002.1"/>
</dbReference>
<accession>A0A5D4HBX3</accession>
<feature type="domain" description="FAS1" evidence="1">
    <location>
        <begin position="37"/>
        <end position="208"/>
    </location>
</feature>
<name>A0A5D4HBX3_9SPHI</name>
<protein>
    <submittedName>
        <fullName evidence="2">Fasciclin domain-containing protein</fullName>
    </submittedName>
</protein>
<dbReference type="InterPro" id="IPR036378">
    <property type="entry name" value="FAS1_dom_sf"/>
</dbReference>
<evidence type="ECO:0000259" key="1">
    <source>
        <dbReference type="PROSITE" id="PS50213"/>
    </source>
</evidence>
<evidence type="ECO:0000313" key="2">
    <source>
        <dbReference type="EMBL" id="TYR37319.1"/>
    </source>
</evidence>
<dbReference type="InterPro" id="IPR000782">
    <property type="entry name" value="FAS1_domain"/>
</dbReference>
<feature type="domain" description="FAS1" evidence="1">
    <location>
        <begin position="514"/>
        <end position="651"/>
    </location>
</feature>
<proteinExistence type="predicted"/>
<sequence>MKQIDKYFILSYVFLTILGVSCSKKFDEHYNPIARVDKNIVETLGEDPELLDFVKIIDKIGLRKALGEAAIYTCLAPTNEHVQVFVEANGFRTIDEVPESLLRQYVNAHFINGMYYKYDIEKRYSNAAEGSLAATKATYYTTRAEGVLVNPKSVRIFTQPFFNVQADDYKAIYNIDGGGFTIESAKVHEIKYDISAANGVIHVLTSPLPELPITDAAAALDGEISTFSKWLEGHVSYILGPRDQFGWVDTTLIRAYSSVRNVADESVLSTVFAPTDEAMLAYFTPYSQHFGGTPGTLDSVPEFVRTQVIRTALLAEPWFKSDVVRDNPKIRVGGFPQEVSKIAPTIVGSVLSSNSVIYKVNKVVESPILHSVEGGVYMREKFYNQWVQMFRSTNLEDGLTDGLYYQHADKTILVQPDEFWTGPAAEDLAAADREIRRTECRTGIFNIDVRKDGGFRKRYYPTEFGWILFDNNKFFDYTGNSVSLLSANPVWEKGNGAIFEIDGFLNPMDPADLTRTVFALIAADPEYAQFKNAIIKAGLESELNLTGFFTYTIFAPTNTAMQAAGINVATSTPEQMRAFVGNYVIPNRYVFTDGVTQGGLIPNKNGGMVSFSGAWESFSMTYSQKAIKPTPLTAANVQGSNGVVHKVNETF</sequence>